<keyword evidence="3" id="KW-0235">DNA replication</keyword>
<keyword evidence="4" id="KW-0547">Nucleotide-binding</keyword>
<dbReference type="GO" id="GO:0016887">
    <property type="term" value="F:ATP hydrolysis activity"/>
    <property type="evidence" value="ECO:0007669"/>
    <property type="project" value="InterPro"/>
</dbReference>
<comment type="similarity">
    <text evidence="1">Belongs to the activator 1 small subunits family. RfcS subfamily.</text>
</comment>
<gene>
    <name evidence="8" type="ORF">EF806_00645</name>
</gene>
<organism evidence="8 9">
    <name type="scientific">Methanoliparum thermophilum</name>
    <dbReference type="NCBI Taxonomy" id="2491083"/>
    <lineage>
        <taxon>Archaea</taxon>
        <taxon>Methanobacteriati</taxon>
        <taxon>Methanobacteriota</taxon>
        <taxon>Candidatus Methanoliparia</taxon>
        <taxon>Candidatus Methanoliparales</taxon>
        <taxon>Candidatus Methanoliparaceae</taxon>
        <taxon>Candidatus Methanoliparum</taxon>
    </lineage>
</organism>
<evidence type="ECO:0000256" key="5">
    <source>
        <dbReference type="ARBA" id="ARBA00022840"/>
    </source>
</evidence>
<proteinExistence type="inferred from homology"/>
<dbReference type="GO" id="GO:0005663">
    <property type="term" value="C:DNA replication factor C complex"/>
    <property type="evidence" value="ECO:0007669"/>
    <property type="project" value="TreeGrafter"/>
</dbReference>
<dbReference type="GO" id="GO:0003677">
    <property type="term" value="F:DNA binding"/>
    <property type="evidence" value="ECO:0007669"/>
    <property type="project" value="InterPro"/>
</dbReference>
<dbReference type="InterPro" id="IPR013748">
    <property type="entry name" value="Rep_factorC_C"/>
</dbReference>
<dbReference type="Gene3D" id="1.20.272.10">
    <property type="match status" value="1"/>
</dbReference>
<dbReference type="GO" id="GO:0006281">
    <property type="term" value="P:DNA repair"/>
    <property type="evidence" value="ECO:0007669"/>
    <property type="project" value="TreeGrafter"/>
</dbReference>
<comment type="caution">
    <text evidence="8">The sequence shown here is derived from an EMBL/GenBank/DDBJ whole genome shotgun (WGS) entry which is preliminary data.</text>
</comment>
<dbReference type="InterPro" id="IPR003959">
    <property type="entry name" value="ATPase_AAA_core"/>
</dbReference>
<name>A0A520KTN1_METT2</name>
<dbReference type="Pfam" id="PF00004">
    <property type="entry name" value="AAA"/>
    <property type="match status" value="1"/>
</dbReference>
<evidence type="ECO:0000256" key="2">
    <source>
        <dbReference type="ARBA" id="ARBA00014164"/>
    </source>
</evidence>
<dbReference type="GO" id="GO:0003689">
    <property type="term" value="F:DNA clamp loader activity"/>
    <property type="evidence" value="ECO:0007669"/>
    <property type="project" value="TreeGrafter"/>
</dbReference>
<evidence type="ECO:0000256" key="6">
    <source>
        <dbReference type="ARBA" id="ARBA00031749"/>
    </source>
</evidence>
<protein>
    <recommendedName>
        <fullName evidence="2">Replication factor C small subunit</fullName>
    </recommendedName>
    <alternativeName>
        <fullName evidence="6">Clamp loader small subunit</fullName>
    </alternativeName>
</protein>
<dbReference type="Proteomes" id="UP000317158">
    <property type="component" value="Unassembled WGS sequence"/>
</dbReference>
<dbReference type="Gene3D" id="3.40.50.300">
    <property type="entry name" value="P-loop containing nucleotide triphosphate hydrolases"/>
    <property type="match status" value="1"/>
</dbReference>
<reference evidence="8 9" key="1">
    <citation type="journal article" date="2019" name="Nat. Microbiol.">
        <title>Wide diversity of methane and short-chain alkane metabolisms in uncultured archaea.</title>
        <authorList>
            <person name="Borrel G."/>
            <person name="Adam P.S."/>
            <person name="McKay L.J."/>
            <person name="Chen L.X."/>
            <person name="Sierra-Garcia I.N."/>
            <person name="Sieber C.M."/>
            <person name="Letourneur Q."/>
            <person name="Ghozlane A."/>
            <person name="Andersen G.L."/>
            <person name="Li W.J."/>
            <person name="Hallam S.J."/>
            <person name="Muyzer G."/>
            <person name="de Oliveira V.M."/>
            <person name="Inskeep W.P."/>
            <person name="Banfield J.F."/>
            <person name="Gribaldo S."/>
        </authorList>
    </citation>
    <scope>NUCLEOTIDE SEQUENCE [LARGE SCALE GENOMIC DNA]</scope>
    <source>
        <strain evidence="8">NM1a</strain>
    </source>
</reference>
<evidence type="ECO:0000313" key="9">
    <source>
        <dbReference type="Proteomes" id="UP000317158"/>
    </source>
</evidence>
<evidence type="ECO:0000256" key="3">
    <source>
        <dbReference type="ARBA" id="ARBA00022705"/>
    </source>
</evidence>
<dbReference type="SUPFAM" id="SSF52540">
    <property type="entry name" value="P-loop containing nucleoside triphosphate hydrolases"/>
    <property type="match status" value="1"/>
</dbReference>
<accession>A0A520KTN1</accession>
<dbReference type="InterPro" id="IPR003593">
    <property type="entry name" value="AAA+_ATPase"/>
</dbReference>
<dbReference type="GO" id="GO:0006261">
    <property type="term" value="P:DNA-templated DNA replication"/>
    <property type="evidence" value="ECO:0007669"/>
    <property type="project" value="TreeGrafter"/>
</dbReference>
<evidence type="ECO:0000256" key="1">
    <source>
        <dbReference type="ARBA" id="ARBA00009668"/>
    </source>
</evidence>
<keyword evidence="5" id="KW-0067">ATP-binding</keyword>
<sequence length="339" mass="39236">MSDILWSEKYRPKRFDEIVGQERVVGRLERLVESKNLPHILINGSKGVGKTMLVLALANELYGDLVADNFTILNASDFFDLGRSYLDKEARFSRFYKRDKPVISIFKDSIKKYASILPFNADYKLIFIDNAENLRKDAQDALRRIMERYSNTCRFIFATTSKFNIISPIRSRCVDIFVPKLDKNLVSSILLNILDKEGIKVTKDGVESINNELSNDIEFGIDVIQFASREYGLINSDAIRYSIKEIGRSELDILIDKLFEQNNADIKKEIEKITLIEGYDSKEIIESTIKKIKNIKISERKKAIITLLIADIEHDIVRGRYDFIHLERLFLNLKIFLFS</sequence>
<dbReference type="GO" id="GO:0005524">
    <property type="term" value="F:ATP binding"/>
    <property type="evidence" value="ECO:0007669"/>
    <property type="project" value="UniProtKB-KW"/>
</dbReference>
<evidence type="ECO:0000313" key="8">
    <source>
        <dbReference type="EMBL" id="RZN65435.1"/>
    </source>
</evidence>
<dbReference type="CDD" id="cd00009">
    <property type="entry name" value="AAA"/>
    <property type="match status" value="1"/>
</dbReference>
<feature type="domain" description="AAA+ ATPase" evidence="7">
    <location>
        <begin position="36"/>
        <end position="182"/>
    </location>
</feature>
<dbReference type="EMBL" id="RXIF01000002">
    <property type="protein sequence ID" value="RZN65435.1"/>
    <property type="molecule type" value="Genomic_DNA"/>
</dbReference>
<dbReference type="InterPro" id="IPR008921">
    <property type="entry name" value="DNA_pol3_clamp-load_cplx_C"/>
</dbReference>
<dbReference type="PANTHER" id="PTHR11669:SF20">
    <property type="entry name" value="REPLICATION FACTOR C SUBUNIT 4"/>
    <property type="match status" value="1"/>
</dbReference>
<dbReference type="InterPro" id="IPR050238">
    <property type="entry name" value="DNA_Rep/Repair_Clamp_Loader"/>
</dbReference>
<dbReference type="AlphaFoldDB" id="A0A520KTN1"/>
<dbReference type="Pfam" id="PF08542">
    <property type="entry name" value="Rep_fac_C"/>
    <property type="match status" value="1"/>
</dbReference>
<evidence type="ECO:0000256" key="4">
    <source>
        <dbReference type="ARBA" id="ARBA00022741"/>
    </source>
</evidence>
<dbReference type="SMART" id="SM00382">
    <property type="entry name" value="AAA"/>
    <property type="match status" value="1"/>
</dbReference>
<evidence type="ECO:0000259" key="7">
    <source>
        <dbReference type="SMART" id="SM00382"/>
    </source>
</evidence>
<dbReference type="NCBIfam" id="NF009067">
    <property type="entry name" value="PRK12402.1"/>
    <property type="match status" value="1"/>
</dbReference>
<dbReference type="SUPFAM" id="SSF48019">
    <property type="entry name" value="post-AAA+ oligomerization domain-like"/>
    <property type="match status" value="1"/>
</dbReference>
<dbReference type="InterPro" id="IPR027417">
    <property type="entry name" value="P-loop_NTPase"/>
</dbReference>
<dbReference type="PANTHER" id="PTHR11669">
    <property type="entry name" value="REPLICATION FACTOR C / DNA POLYMERASE III GAMMA-TAU SUBUNIT"/>
    <property type="match status" value="1"/>
</dbReference>